<feature type="coiled-coil region" evidence="1">
    <location>
        <begin position="126"/>
        <end position="153"/>
    </location>
</feature>
<dbReference type="AlphaFoldDB" id="A0A9D2S9N2"/>
<evidence type="ECO:0000313" key="4">
    <source>
        <dbReference type="EMBL" id="HJB74640.1"/>
    </source>
</evidence>
<dbReference type="InterPro" id="IPR011055">
    <property type="entry name" value="Dup_hybrid_motif"/>
</dbReference>
<dbReference type="InterPro" id="IPR016047">
    <property type="entry name" value="M23ase_b-sheet_dom"/>
</dbReference>
<dbReference type="Proteomes" id="UP000823877">
    <property type="component" value="Unassembled WGS sequence"/>
</dbReference>
<evidence type="ECO:0000256" key="1">
    <source>
        <dbReference type="SAM" id="Coils"/>
    </source>
</evidence>
<evidence type="ECO:0000256" key="2">
    <source>
        <dbReference type="SAM" id="Phobius"/>
    </source>
</evidence>
<proteinExistence type="predicted"/>
<dbReference type="EMBL" id="DWXN01000006">
    <property type="protein sequence ID" value="HJB74640.1"/>
    <property type="molecule type" value="Genomic_DNA"/>
</dbReference>
<keyword evidence="2" id="KW-0812">Transmembrane</keyword>
<feature type="transmembrane region" description="Helical" evidence="2">
    <location>
        <begin position="205"/>
        <end position="229"/>
    </location>
</feature>
<comment type="caution">
    <text evidence="4">The sequence shown here is derived from an EMBL/GenBank/DDBJ whole genome shotgun (WGS) entry which is preliminary data.</text>
</comment>
<sequence length="518" mass="54983">MSRDIKTRTSQKGTIKTLKHSVKTFDNSIRSAGNLIKDSTQQVAAASDPSSGSADMIQGFETRTAGFAGRKTAGGASRLVRGSLREAIHVKQRTAAAKDSIKAARQSIKTAKQTAKAGIKQVKGSIKTARASIKAAKATIKTAKNTAKAAQKAAQASIRATQISIRVAIQAARVTIQAVIAAVKATVQATAALIKGIGALIASGGWIVVVVLVAVILIVIIVCSALGVFSGEETDGKTLQTVQQELNEEFQEELQKQKDSLTGYDEIEVRPAEVITEWNNIVAVYSVRAQNAGFVAAEMSEENISLLRETMWDMVTFSTSSEAVTVPESDEETGSEEESAATVGVVTVNYLTMDEAAQLYDFTEDDQELLVMVLQMSTGGGYIGGSGNGMMINPCPDGTFNGNDYPYYPSGGYHAGRDIACPIGTPVYAAAGGTVIHINDQADTYGNHIMIAHGNEVYTLYAHCSELLVSVGDEVVQGQQIAWSGNTGNTTGPHLHFEVRVGGSQYRVNNVDPLEWIG</sequence>
<keyword evidence="2" id="KW-0472">Membrane</keyword>
<dbReference type="GO" id="GO:0004222">
    <property type="term" value="F:metalloendopeptidase activity"/>
    <property type="evidence" value="ECO:0007669"/>
    <property type="project" value="TreeGrafter"/>
</dbReference>
<dbReference type="SUPFAM" id="SSF51261">
    <property type="entry name" value="Duplicated hybrid motif"/>
    <property type="match status" value="1"/>
</dbReference>
<evidence type="ECO:0000313" key="5">
    <source>
        <dbReference type="Proteomes" id="UP000823877"/>
    </source>
</evidence>
<feature type="domain" description="M23ase beta-sheet core" evidence="3">
    <location>
        <begin position="413"/>
        <end position="505"/>
    </location>
</feature>
<dbReference type="CDD" id="cd12797">
    <property type="entry name" value="M23_peptidase"/>
    <property type="match status" value="1"/>
</dbReference>
<dbReference type="Gene3D" id="2.70.70.10">
    <property type="entry name" value="Glucose Permease (Domain IIA)"/>
    <property type="match status" value="1"/>
</dbReference>
<dbReference type="PANTHER" id="PTHR21666">
    <property type="entry name" value="PEPTIDASE-RELATED"/>
    <property type="match status" value="1"/>
</dbReference>
<dbReference type="PANTHER" id="PTHR21666:SF270">
    <property type="entry name" value="MUREIN HYDROLASE ACTIVATOR ENVC"/>
    <property type="match status" value="1"/>
</dbReference>
<keyword evidence="2" id="KW-1133">Transmembrane helix</keyword>
<dbReference type="Pfam" id="PF01551">
    <property type="entry name" value="Peptidase_M23"/>
    <property type="match status" value="1"/>
</dbReference>
<reference evidence="4" key="1">
    <citation type="journal article" date="2021" name="PeerJ">
        <title>Extensive microbial diversity within the chicken gut microbiome revealed by metagenomics and culture.</title>
        <authorList>
            <person name="Gilroy R."/>
            <person name="Ravi A."/>
            <person name="Getino M."/>
            <person name="Pursley I."/>
            <person name="Horton D.L."/>
            <person name="Alikhan N.F."/>
            <person name="Baker D."/>
            <person name="Gharbi K."/>
            <person name="Hall N."/>
            <person name="Watson M."/>
            <person name="Adriaenssens E.M."/>
            <person name="Foster-Nyarko E."/>
            <person name="Jarju S."/>
            <person name="Secka A."/>
            <person name="Antonio M."/>
            <person name="Oren A."/>
            <person name="Chaudhuri R.R."/>
            <person name="La Ragione R."/>
            <person name="Hildebrand F."/>
            <person name="Pallen M.J."/>
        </authorList>
    </citation>
    <scope>NUCLEOTIDE SEQUENCE</scope>
    <source>
        <strain evidence="4">CHK188-16595</strain>
    </source>
</reference>
<accession>A0A9D2S9N2</accession>
<evidence type="ECO:0000259" key="3">
    <source>
        <dbReference type="Pfam" id="PF01551"/>
    </source>
</evidence>
<keyword evidence="1" id="KW-0175">Coiled coil</keyword>
<gene>
    <name evidence="4" type="ORF">IAA37_03080</name>
</gene>
<organism evidence="4 5">
    <name type="scientific">Candidatus Eubacterium faecale</name>
    <dbReference type="NCBI Taxonomy" id="2838568"/>
    <lineage>
        <taxon>Bacteria</taxon>
        <taxon>Bacillati</taxon>
        <taxon>Bacillota</taxon>
        <taxon>Clostridia</taxon>
        <taxon>Eubacteriales</taxon>
        <taxon>Eubacteriaceae</taxon>
        <taxon>Eubacterium</taxon>
    </lineage>
</organism>
<dbReference type="InterPro" id="IPR050570">
    <property type="entry name" value="Cell_wall_metabolism_enzyme"/>
</dbReference>
<name>A0A9D2S9N2_9FIRM</name>
<protein>
    <submittedName>
        <fullName evidence="4">M23 family metallopeptidase</fullName>
    </submittedName>
</protein>
<reference evidence="4" key="2">
    <citation type="submission" date="2021-04" db="EMBL/GenBank/DDBJ databases">
        <authorList>
            <person name="Gilroy R."/>
        </authorList>
    </citation>
    <scope>NUCLEOTIDE SEQUENCE</scope>
    <source>
        <strain evidence="4">CHK188-16595</strain>
    </source>
</reference>